<evidence type="ECO:0000313" key="2">
    <source>
        <dbReference type="Proteomes" id="UP001237194"/>
    </source>
</evidence>
<dbReference type="RefSeq" id="WP_283897241.1">
    <property type="nucleotide sequence ID" value="NZ_JARWAF010000010.1"/>
</dbReference>
<organism evidence="1 2">
    <name type="scientific">Streptomyces pakalii</name>
    <dbReference type="NCBI Taxonomy" id="3036494"/>
    <lineage>
        <taxon>Bacteria</taxon>
        <taxon>Bacillati</taxon>
        <taxon>Actinomycetota</taxon>
        <taxon>Actinomycetes</taxon>
        <taxon>Kitasatosporales</taxon>
        <taxon>Streptomycetaceae</taxon>
        <taxon>Streptomyces</taxon>
    </lineage>
</organism>
<sequence>MAIPRPTTSQFEAFTTNMAYARKMVDAGRYLAPFQPATVDVDDFYRAAWVQAVAAIDHWFHEELYWRVAELAAKDSPDMPQRLRNYEIPLHRVEAVRRGDIELAEAVVEHVKDQWANASLQNPGKISEALKMVTDANIWQGAAKQISTWHGNRTTYTEKTLKKQYVAITDRRNRIAHDADLIDGDLKQRRPITEHDVTDAINWIDRIALAVASVLDAEE</sequence>
<protein>
    <recommendedName>
        <fullName evidence="3">RiboL-PSP-HEPN domain-containing protein</fullName>
    </recommendedName>
</protein>
<evidence type="ECO:0000313" key="1">
    <source>
        <dbReference type="EMBL" id="MDJ1643043.1"/>
    </source>
</evidence>
<reference evidence="1 2" key="1">
    <citation type="submission" date="2023-04" db="EMBL/GenBank/DDBJ databases">
        <title>A novel species of the genus Streptomyces: Streptomyces pakalii sp. nov. isolated from a Mexican soil jungle.</title>
        <authorList>
            <person name="Chavez-Hernandez M.A."/>
            <person name="Ortiz-Alvarez J."/>
            <person name="Villa-Tanaca L."/>
            <person name="Hernandez-Rodriguez C."/>
        </authorList>
    </citation>
    <scope>NUCLEOTIDE SEQUENCE [LARGE SCALE GENOMIC DNA]</scope>
    <source>
        <strain evidence="1 2">ENCB-J15</strain>
    </source>
</reference>
<proteinExistence type="predicted"/>
<accession>A0ABT7DBG3</accession>
<gene>
    <name evidence="1" type="ORF">P5W92_21905</name>
</gene>
<dbReference type="Proteomes" id="UP001237194">
    <property type="component" value="Unassembled WGS sequence"/>
</dbReference>
<dbReference type="EMBL" id="JARWAF010000010">
    <property type="protein sequence ID" value="MDJ1643043.1"/>
    <property type="molecule type" value="Genomic_DNA"/>
</dbReference>
<name>A0ABT7DBG3_9ACTN</name>
<evidence type="ECO:0008006" key="3">
    <source>
        <dbReference type="Google" id="ProtNLM"/>
    </source>
</evidence>
<comment type="caution">
    <text evidence="1">The sequence shown here is derived from an EMBL/GenBank/DDBJ whole genome shotgun (WGS) entry which is preliminary data.</text>
</comment>
<keyword evidence="2" id="KW-1185">Reference proteome</keyword>